<evidence type="ECO:0000256" key="5">
    <source>
        <dbReference type="SAM" id="Phobius"/>
    </source>
</evidence>
<dbReference type="PANTHER" id="PTHR31652:SF0">
    <property type="entry name" value="LIMR FAMILY PROTEIN DDB_G0283707-RELATED"/>
    <property type="match status" value="1"/>
</dbReference>
<evidence type="ECO:0000256" key="1">
    <source>
        <dbReference type="ARBA" id="ARBA00004141"/>
    </source>
</evidence>
<reference evidence="6 7" key="1">
    <citation type="journal article" date="2021" name="Comput. Struct. Biotechnol. J.">
        <title>De novo genome assembly of the potent medicinal plant Rehmannia glutinosa using nanopore technology.</title>
        <authorList>
            <person name="Ma L."/>
            <person name="Dong C."/>
            <person name="Song C."/>
            <person name="Wang X."/>
            <person name="Zheng X."/>
            <person name="Niu Y."/>
            <person name="Chen S."/>
            <person name="Feng W."/>
        </authorList>
    </citation>
    <scope>NUCLEOTIDE SEQUENCE [LARGE SCALE GENOMIC DNA]</scope>
    <source>
        <strain evidence="6">DH-2019</strain>
    </source>
</reference>
<evidence type="ECO:0000256" key="4">
    <source>
        <dbReference type="ARBA" id="ARBA00023136"/>
    </source>
</evidence>
<comment type="caution">
    <text evidence="6">The sequence shown here is derived from an EMBL/GenBank/DDBJ whole genome shotgun (WGS) entry which is preliminary data.</text>
</comment>
<sequence>MPYFCMTFDGCILGLVGKVDFTVRHLSSSTVSFPASWDFSSGQQCIGSGARHLKKTWTICFLVLTKFTFLHFHALHILPLLHMRQHGPCALLSQNMLLLSLQLLDLFFSLFLAVLGLLAFHWDLYFHLSGVEGCHHMFTIYQATDLGKKARELKKAVDALHQEERGGNKGRKWRKTVKSVEKELLLLEEVKALEEMYPQGEKAETTWAMTVLGYHARVDLLIVSVAWVAHIVIYLLIDPPLSSFLNEVFVKLHEILGNLENSFRG</sequence>
<dbReference type="Proteomes" id="UP001318860">
    <property type="component" value="Unassembled WGS sequence"/>
</dbReference>
<evidence type="ECO:0000256" key="2">
    <source>
        <dbReference type="ARBA" id="ARBA00022692"/>
    </source>
</evidence>
<feature type="transmembrane region" description="Helical" evidence="5">
    <location>
        <begin position="218"/>
        <end position="237"/>
    </location>
</feature>
<organism evidence="6 7">
    <name type="scientific">Rehmannia glutinosa</name>
    <name type="common">Chinese foxglove</name>
    <dbReference type="NCBI Taxonomy" id="99300"/>
    <lineage>
        <taxon>Eukaryota</taxon>
        <taxon>Viridiplantae</taxon>
        <taxon>Streptophyta</taxon>
        <taxon>Embryophyta</taxon>
        <taxon>Tracheophyta</taxon>
        <taxon>Spermatophyta</taxon>
        <taxon>Magnoliopsida</taxon>
        <taxon>eudicotyledons</taxon>
        <taxon>Gunneridae</taxon>
        <taxon>Pentapetalae</taxon>
        <taxon>asterids</taxon>
        <taxon>lamiids</taxon>
        <taxon>Lamiales</taxon>
        <taxon>Orobanchaceae</taxon>
        <taxon>Rehmannieae</taxon>
        <taxon>Rehmannia</taxon>
    </lineage>
</organism>
<dbReference type="PANTHER" id="PTHR31652">
    <property type="entry name" value="LIMR FAMILY PROTEIN DDB_G0283707-RELATED"/>
    <property type="match status" value="1"/>
</dbReference>
<keyword evidence="2 5" id="KW-0812">Transmembrane</keyword>
<dbReference type="EMBL" id="JABTTQ020001785">
    <property type="protein sequence ID" value="KAK6128264.1"/>
    <property type="molecule type" value="Genomic_DNA"/>
</dbReference>
<keyword evidence="3 5" id="KW-1133">Transmembrane helix</keyword>
<keyword evidence="4 5" id="KW-0472">Membrane</keyword>
<evidence type="ECO:0000313" key="6">
    <source>
        <dbReference type="EMBL" id="KAK6128264.1"/>
    </source>
</evidence>
<protein>
    <submittedName>
        <fullName evidence="6">Uncharacterized protein</fullName>
    </submittedName>
</protein>
<keyword evidence="7" id="KW-1185">Reference proteome</keyword>
<comment type="subcellular location">
    <subcellularLocation>
        <location evidence="1">Membrane</location>
        <topology evidence="1">Multi-pass membrane protein</topology>
    </subcellularLocation>
</comment>
<feature type="transmembrane region" description="Helical" evidence="5">
    <location>
        <begin position="98"/>
        <end position="120"/>
    </location>
</feature>
<evidence type="ECO:0000313" key="7">
    <source>
        <dbReference type="Proteomes" id="UP001318860"/>
    </source>
</evidence>
<accession>A0ABR0V112</accession>
<feature type="transmembrane region" description="Helical" evidence="5">
    <location>
        <begin position="57"/>
        <end position="78"/>
    </location>
</feature>
<gene>
    <name evidence="6" type="ORF">DH2020_037991</name>
</gene>
<evidence type="ECO:0000256" key="3">
    <source>
        <dbReference type="ARBA" id="ARBA00022989"/>
    </source>
</evidence>
<proteinExistence type="predicted"/>
<name>A0ABR0V112_REHGL</name>